<feature type="domain" description="DTW" evidence="6">
    <location>
        <begin position="2"/>
        <end position="187"/>
    </location>
</feature>
<gene>
    <name evidence="7" type="ORF">BIZ92_09960</name>
</gene>
<reference evidence="7 8" key="1">
    <citation type="submission" date="2016-09" db="EMBL/GenBank/DDBJ databases">
        <title>Phylogenomics of Achromobacter.</title>
        <authorList>
            <person name="Jeukens J."/>
            <person name="Freschi L."/>
            <person name="Vincent A.T."/>
            <person name="Emond-Rheault J.-G."/>
            <person name="Kukavica-Ibrulj I."/>
            <person name="Charette S.J."/>
            <person name="Levesque R.C."/>
        </authorList>
    </citation>
    <scope>NUCLEOTIDE SEQUENCE [LARGE SCALE GENOMIC DNA]</scope>
    <source>
        <strain evidence="7 8">AUS488</strain>
    </source>
</reference>
<name>A0A1R1JU74_ALCXX</name>
<evidence type="ECO:0000256" key="1">
    <source>
        <dbReference type="ARBA" id="ARBA00012386"/>
    </source>
</evidence>
<dbReference type="AlphaFoldDB" id="A0A1R1JU74"/>
<dbReference type="OrthoDB" id="268835at2"/>
<keyword evidence="3" id="KW-0949">S-adenosyl-L-methionine</keyword>
<comment type="caution">
    <text evidence="7">The sequence shown here is derived from an EMBL/GenBank/DDBJ whole genome shotgun (WGS) entry which is preliminary data.</text>
</comment>
<evidence type="ECO:0000313" key="8">
    <source>
        <dbReference type="Proteomes" id="UP000187251"/>
    </source>
</evidence>
<dbReference type="InterPro" id="IPR039262">
    <property type="entry name" value="DTWD2/TAPT"/>
</dbReference>
<evidence type="ECO:0000256" key="4">
    <source>
        <dbReference type="ARBA" id="ARBA00022694"/>
    </source>
</evidence>
<dbReference type="RefSeq" id="WP_076411940.1">
    <property type="nucleotide sequence ID" value="NZ_AP028040.1"/>
</dbReference>
<evidence type="ECO:0000313" key="7">
    <source>
        <dbReference type="EMBL" id="OMG87920.1"/>
    </source>
</evidence>
<dbReference type="Proteomes" id="UP000187251">
    <property type="component" value="Unassembled WGS sequence"/>
</dbReference>
<protein>
    <recommendedName>
        <fullName evidence="1">tRNA-uridine aminocarboxypropyltransferase</fullName>
        <ecNumber evidence="1">2.5.1.25</ecNumber>
    </recommendedName>
</protein>
<proteinExistence type="inferred from homology"/>
<evidence type="ECO:0000256" key="2">
    <source>
        <dbReference type="ARBA" id="ARBA00022679"/>
    </source>
</evidence>
<comment type="similarity">
    <text evidence="5">Belongs to the TDD superfamily. DTWD2 family.</text>
</comment>
<evidence type="ECO:0000259" key="6">
    <source>
        <dbReference type="SMART" id="SM01144"/>
    </source>
</evidence>
<organism evidence="7 8">
    <name type="scientific">Alcaligenes xylosoxydans xylosoxydans</name>
    <name type="common">Achromobacter xylosoxidans</name>
    <dbReference type="NCBI Taxonomy" id="85698"/>
    <lineage>
        <taxon>Bacteria</taxon>
        <taxon>Pseudomonadati</taxon>
        <taxon>Pseudomonadota</taxon>
        <taxon>Betaproteobacteria</taxon>
        <taxon>Burkholderiales</taxon>
        <taxon>Alcaligenaceae</taxon>
        <taxon>Achromobacter</taxon>
    </lineage>
</organism>
<dbReference type="InterPro" id="IPR005636">
    <property type="entry name" value="DTW"/>
</dbReference>
<dbReference type="EMBL" id="MJMN01000013">
    <property type="protein sequence ID" value="OMG87920.1"/>
    <property type="molecule type" value="Genomic_DNA"/>
</dbReference>
<dbReference type="GO" id="GO:0008033">
    <property type="term" value="P:tRNA processing"/>
    <property type="evidence" value="ECO:0007669"/>
    <property type="project" value="UniProtKB-KW"/>
</dbReference>
<dbReference type="GO" id="GO:0016432">
    <property type="term" value="F:tRNA-uridine aminocarboxypropyltransferase activity"/>
    <property type="evidence" value="ECO:0007669"/>
    <property type="project" value="UniProtKB-EC"/>
</dbReference>
<dbReference type="Pfam" id="PF03942">
    <property type="entry name" value="DTW"/>
    <property type="match status" value="1"/>
</dbReference>
<evidence type="ECO:0000256" key="5">
    <source>
        <dbReference type="ARBA" id="ARBA00034489"/>
    </source>
</evidence>
<dbReference type="PANTHER" id="PTHR21392">
    <property type="entry name" value="TRNA-URIDINE AMINOCARBOXYPROPYLTRANSFERASE 2"/>
    <property type="match status" value="1"/>
</dbReference>
<dbReference type="EC" id="2.5.1.25" evidence="1"/>
<sequence>MSRPVCLRCKRPESHCLCALIPALLPRTRVVVLQHPSEARHALNTARLAVLGLDGARRLVGERFQHEQWAEPGYAPCVLFPGEGAEVLIPGCAAAAGAPVQLIVPDGTWTHARKLLHINPQLAALPRVMLPPGLTSRYRVRHADIPGALSTIEAVTHALNALEAPRNFDDLLRPFEALIDGQIAGMGADLYARHHLNRKVPWR</sequence>
<evidence type="ECO:0000256" key="3">
    <source>
        <dbReference type="ARBA" id="ARBA00022691"/>
    </source>
</evidence>
<dbReference type="SMART" id="SM01144">
    <property type="entry name" value="DTW"/>
    <property type="match status" value="1"/>
</dbReference>
<keyword evidence="2" id="KW-0808">Transferase</keyword>
<keyword evidence="4" id="KW-0819">tRNA processing</keyword>
<accession>A0A1R1JU74</accession>
<dbReference type="PANTHER" id="PTHR21392:SF0">
    <property type="entry name" value="TRNA-URIDINE AMINOCARBOXYPROPYLTRANSFERASE 2"/>
    <property type="match status" value="1"/>
</dbReference>